<dbReference type="InterPro" id="IPR050090">
    <property type="entry name" value="Tyrosine_recombinase_XerCD"/>
</dbReference>
<dbReference type="PROSITE" id="PS51898">
    <property type="entry name" value="TYR_RECOMBINASE"/>
    <property type="match status" value="1"/>
</dbReference>
<dbReference type="Pfam" id="PF00589">
    <property type="entry name" value="Phage_integrase"/>
    <property type="match status" value="1"/>
</dbReference>
<dbReference type="EMBL" id="NIPR01000007">
    <property type="protein sequence ID" value="PMD72254.1"/>
    <property type="molecule type" value="Genomic_DNA"/>
</dbReference>
<dbReference type="Gene3D" id="1.10.443.10">
    <property type="entry name" value="Intergrase catalytic core"/>
    <property type="match status" value="1"/>
</dbReference>
<evidence type="ECO:0000256" key="2">
    <source>
        <dbReference type="ARBA" id="ARBA00022908"/>
    </source>
</evidence>
<dbReference type="CDD" id="cd01189">
    <property type="entry name" value="INT_ICEBs1_C_like"/>
    <property type="match status" value="1"/>
</dbReference>
<name>A0A2N7AVT8_9LACO</name>
<dbReference type="GO" id="GO:0003677">
    <property type="term" value="F:DNA binding"/>
    <property type="evidence" value="ECO:0007669"/>
    <property type="project" value="UniProtKB-KW"/>
</dbReference>
<dbReference type="OrthoDB" id="9803188at2"/>
<accession>A0A2N7AVT8</accession>
<dbReference type="SUPFAM" id="SSF56349">
    <property type="entry name" value="DNA breaking-rejoining enzymes"/>
    <property type="match status" value="1"/>
</dbReference>
<reference evidence="6 7" key="1">
    <citation type="submission" date="2017-05" db="EMBL/GenBank/DDBJ databases">
        <title>Lactobacillus nurukis nov., sp. nov., isolated from nuruk.</title>
        <authorList>
            <person name="Kim S.-J."/>
        </authorList>
    </citation>
    <scope>NUCLEOTIDE SEQUENCE [LARGE SCALE GENOMIC DNA]</scope>
    <source>
        <strain evidence="6 7">SYF10-1a</strain>
    </source>
</reference>
<comment type="similarity">
    <text evidence="1">Belongs to the 'phage' integrase family.</text>
</comment>
<proteinExistence type="inferred from homology"/>
<evidence type="ECO:0000313" key="7">
    <source>
        <dbReference type="Proteomes" id="UP000235649"/>
    </source>
</evidence>
<sequence length="408" mass="48788">MKIKKRDFPRFIEGLIILVKRISKTIKPYKLENGQTRYRFTIRIDSNHTTTRRGFYSIDEAEIAYINLRKKILNDDYNEHGGYVKFQEIYEEWLKSYKNTVKESTFYKTKGIFNYNILPHFEDKYIKDIDVTICQNTLNKWVNGLVHYKEVFNYANLIFKEALRRNYISVNPMDKLDIPKKTKHKDSAQKEYNHKNFYTIEEQEKFLNYAKNYDFKKYVFFRLLAFTGLRREEILPLKWNDLNDDNMLIINKALVRIDGRGYKIQSTKNNEIRNLIIDPKTLSILDDWKKYQKRENPNDDQSNQFIFMNPRTKSHFSLEVPRRWQQKINNAIQLDHVVTLHGFRHTHGALLLDNNSDLTFKDLQKRLGHKNLQTTINTYLHSTNKSDSKMVKALQKVDDISEASNKNN</sequence>
<dbReference type="AlphaFoldDB" id="A0A2N7AVT8"/>
<evidence type="ECO:0000313" key="6">
    <source>
        <dbReference type="EMBL" id="PMD72254.1"/>
    </source>
</evidence>
<organism evidence="6 7">
    <name type="scientific">Companilactobacillus nuruki</name>
    <dbReference type="NCBI Taxonomy" id="1993540"/>
    <lineage>
        <taxon>Bacteria</taxon>
        <taxon>Bacillati</taxon>
        <taxon>Bacillota</taxon>
        <taxon>Bacilli</taxon>
        <taxon>Lactobacillales</taxon>
        <taxon>Lactobacillaceae</taxon>
        <taxon>Companilactobacillus</taxon>
    </lineage>
</organism>
<evidence type="ECO:0000256" key="3">
    <source>
        <dbReference type="ARBA" id="ARBA00023125"/>
    </source>
</evidence>
<dbReference type="InterPro" id="IPR013762">
    <property type="entry name" value="Integrase-like_cat_sf"/>
</dbReference>
<keyword evidence="3" id="KW-0238">DNA-binding</keyword>
<evidence type="ECO:0000256" key="4">
    <source>
        <dbReference type="ARBA" id="ARBA00023172"/>
    </source>
</evidence>
<dbReference type="GO" id="GO:0006310">
    <property type="term" value="P:DNA recombination"/>
    <property type="evidence" value="ECO:0007669"/>
    <property type="project" value="UniProtKB-KW"/>
</dbReference>
<keyword evidence="2" id="KW-0229">DNA integration</keyword>
<keyword evidence="4" id="KW-0233">DNA recombination</keyword>
<dbReference type="GO" id="GO:0015074">
    <property type="term" value="P:DNA integration"/>
    <property type="evidence" value="ECO:0007669"/>
    <property type="project" value="UniProtKB-KW"/>
</dbReference>
<keyword evidence="7" id="KW-1185">Reference proteome</keyword>
<dbReference type="PANTHER" id="PTHR30349:SF64">
    <property type="entry name" value="PROPHAGE INTEGRASE INTD-RELATED"/>
    <property type="match status" value="1"/>
</dbReference>
<comment type="caution">
    <text evidence="6">The sequence shown here is derived from an EMBL/GenBank/DDBJ whole genome shotgun (WGS) entry which is preliminary data.</text>
</comment>
<dbReference type="InterPro" id="IPR002104">
    <property type="entry name" value="Integrase_catalytic"/>
</dbReference>
<dbReference type="Pfam" id="PF14659">
    <property type="entry name" value="Phage_int_SAM_3"/>
    <property type="match status" value="1"/>
</dbReference>
<dbReference type="InterPro" id="IPR011010">
    <property type="entry name" value="DNA_brk_join_enz"/>
</dbReference>
<dbReference type="Proteomes" id="UP000235649">
    <property type="component" value="Unassembled WGS sequence"/>
</dbReference>
<dbReference type="PANTHER" id="PTHR30349">
    <property type="entry name" value="PHAGE INTEGRASE-RELATED"/>
    <property type="match status" value="1"/>
</dbReference>
<dbReference type="InterPro" id="IPR010998">
    <property type="entry name" value="Integrase_recombinase_N"/>
</dbReference>
<evidence type="ECO:0000259" key="5">
    <source>
        <dbReference type="PROSITE" id="PS51898"/>
    </source>
</evidence>
<gene>
    <name evidence="6" type="ORF">CBP76_03715</name>
</gene>
<evidence type="ECO:0000256" key="1">
    <source>
        <dbReference type="ARBA" id="ARBA00008857"/>
    </source>
</evidence>
<feature type="domain" description="Tyr recombinase" evidence="5">
    <location>
        <begin position="193"/>
        <end position="392"/>
    </location>
</feature>
<dbReference type="InterPro" id="IPR004107">
    <property type="entry name" value="Integrase_SAM-like_N"/>
</dbReference>
<dbReference type="Gene3D" id="1.10.150.130">
    <property type="match status" value="1"/>
</dbReference>
<protein>
    <recommendedName>
        <fullName evidence="5">Tyr recombinase domain-containing protein</fullName>
    </recommendedName>
</protein>